<evidence type="ECO:0000259" key="1">
    <source>
        <dbReference type="PROSITE" id="PS51387"/>
    </source>
</evidence>
<dbReference type="InterPro" id="IPR016166">
    <property type="entry name" value="FAD-bd_PCMH"/>
</dbReference>
<dbReference type="GO" id="GO:0071949">
    <property type="term" value="F:FAD binding"/>
    <property type="evidence" value="ECO:0007669"/>
    <property type="project" value="InterPro"/>
</dbReference>
<dbReference type="EMBL" id="FNHS01000007">
    <property type="protein sequence ID" value="SDN27076.1"/>
    <property type="molecule type" value="Genomic_DNA"/>
</dbReference>
<dbReference type="InterPro" id="IPR016169">
    <property type="entry name" value="FAD-bd_PCMH_sub2"/>
</dbReference>
<protein>
    <submittedName>
        <fullName evidence="2">CO or xanthine dehydrogenase, FAD-binding subunit</fullName>
    </submittedName>
</protein>
<gene>
    <name evidence="2" type="ORF">SAMN05216360_10726</name>
</gene>
<dbReference type="AlphaFoldDB" id="A0A1H0A2Z8"/>
<dbReference type="RefSeq" id="WP_091716241.1">
    <property type="nucleotide sequence ID" value="NZ_FNHS01000007.1"/>
</dbReference>
<dbReference type="Pfam" id="PF00941">
    <property type="entry name" value="FAD_binding_5"/>
    <property type="match status" value="1"/>
</dbReference>
<dbReference type="InterPro" id="IPR051312">
    <property type="entry name" value="Diverse_Substr_Oxidored"/>
</dbReference>
<dbReference type="InterPro" id="IPR036318">
    <property type="entry name" value="FAD-bd_PCMH-like_sf"/>
</dbReference>
<dbReference type="GO" id="GO:0016491">
    <property type="term" value="F:oxidoreductase activity"/>
    <property type="evidence" value="ECO:0007669"/>
    <property type="project" value="InterPro"/>
</dbReference>
<dbReference type="PROSITE" id="PS51387">
    <property type="entry name" value="FAD_PCMH"/>
    <property type="match status" value="1"/>
</dbReference>
<organism evidence="2 3">
    <name type="scientific">Methylobacterium phyllostachyos</name>
    <dbReference type="NCBI Taxonomy" id="582672"/>
    <lineage>
        <taxon>Bacteria</taxon>
        <taxon>Pseudomonadati</taxon>
        <taxon>Pseudomonadota</taxon>
        <taxon>Alphaproteobacteria</taxon>
        <taxon>Hyphomicrobiales</taxon>
        <taxon>Methylobacteriaceae</taxon>
        <taxon>Methylobacterium</taxon>
    </lineage>
</organism>
<dbReference type="Gene3D" id="3.30.465.10">
    <property type="match status" value="1"/>
</dbReference>
<reference evidence="3" key="1">
    <citation type="submission" date="2016-10" db="EMBL/GenBank/DDBJ databases">
        <authorList>
            <person name="Varghese N."/>
            <person name="Submissions S."/>
        </authorList>
    </citation>
    <scope>NUCLEOTIDE SEQUENCE [LARGE SCALE GENOMIC DNA]</scope>
    <source>
        <strain evidence="3">BL47</strain>
    </source>
</reference>
<sequence length="271" mass="29258">MNISTIVDVKRPTSLAEVQGWHDGCSWLAGGTWLFSEPQVAVNTLIDLERLGWAPLTVTEAGLEIAATCRIVEVHDFVGPPDWRAVPLFRHCIDAFLMSFKIWNAATIGGNICMSLPAGAMISLTAALEGVCTLWPRDGAPRTVPVAEFVTGNHANVLQPGELLRSIHLPAAALAKRTAMRQVSLTKFGRSAALIIGTLGQDGTDFLLTVTAATPRPVQLRFPACPSADDLRAALDARLPPEAYFADVHGSAPYKRHVTQYLAEQIRTELA</sequence>
<dbReference type="PANTHER" id="PTHR42659:SF9">
    <property type="entry name" value="XANTHINE DEHYDROGENASE FAD-BINDING SUBUNIT XDHB-RELATED"/>
    <property type="match status" value="1"/>
</dbReference>
<dbReference type="SUPFAM" id="SSF56176">
    <property type="entry name" value="FAD-binding/transporter-associated domain-like"/>
    <property type="match status" value="1"/>
</dbReference>
<proteinExistence type="predicted"/>
<dbReference type="OrthoDB" id="7840711at2"/>
<dbReference type="InterPro" id="IPR002346">
    <property type="entry name" value="Mopterin_DH_FAD-bd"/>
</dbReference>
<feature type="domain" description="FAD-binding PCMH-type" evidence="1">
    <location>
        <begin position="1"/>
        <end position="174"/>
    </location>
</feature>
<dbReference type="Proteomes" id="UP000198704">
    <property type="component" value="Unassembled WGS sequence"/>
</dbReference>
<dbReference type="PANTHER" id="PTHR42659">
    <property type="entry name" value="XANTHINE DEHYDROGENASE SUBUNIT C-RELATED"/>
    <property type="match status" value="1"/>
</dbReference>
<name>A0A1H0A2Z8_9HYPH</name>
<evidence type="ECO:0000313" key="3">
    <source>
        <dbReference type="Proteomes" id="UP000198704"/>
    </source>
</evidence>
<keyword evidence="3" id="KW-1185">Reference proteome</keyword>
<evidence type="ECO:0000313" key="2">
    <source>
        <dbReference type="EMBL" id="SDN27076.1"/>
    </source>
</evidence>
<dbReference type="STRING" id="582672.SAMN05216360_10726"/>
<accession>A0A1H0A2Z8</accession>